<evidence type="ECO:0000313" key="3">
    <source>
        <dbReference type="Proteomes" id="UP000436088"/>
    </source>
</evidence>
<dbReference type="EMBL" id="VEPZ02001001">
    <property type="protein sequence ID" value="KAE8703398.1"/>
    <property type="molecule type" value="Genomic_DNA"/>
</dbReference>
<keyword evidence="3" id="KW-1185">Reference proteome</keyword>
<gene>
    <name evidence="2" type="ORF">F3Y22_tig00110472pilonHSYRG00506</name>
</gene>
<dbReference type="PANTHER" id="PTHR34188:SF20">
    <property type="entry name" value="PROTEIN, PUTATIVE-RELATED"/>
    <property type="match status" value="1"/>
</dbReference>
<protein>
    <submittedName>
        <fullName evidence="2">Plant invertase/pectin methylesterase inhibitor superfamily protein</fullName>
    </submittedName>
</protein>
<evidence type="ECO:0000313" key="2">
    <source>
        <dbReference type="EMBL" id="KAE8703398.1"/>
    </source>
</evidence>
<feature type="region of interest" description="Disordered" evidence="1">
    <location>
        <begin position="28"/>
        <end position="100"/>
    </location>
</feature>
<feature type="region of interest" description="Disordered" evidence="1">
    <location>
        <begin position="165"/>
        <end position="209"/>
    </location>
</feature>
<feature type="compositionally biased region" description="Basic and acidic residues" evidence="1">
    <location>
        <begin position="65"/>
        <end position="75"/>
    </location>
</feature>
<sequence length="226" mass="24324">MTSRFKDLELGLENGVTTVGQQLLEGGLAEGSDNRVSLSGDASNSGSVYQENSRSVMSANVETQQSKDAKENKSVKEKRKSLGHKKPPRPPRAPSLDAADQKLIREIAELARLKRERIERMKALKKLKAAKPTSPSTSSNMFAMLFTIVFCLVIMFQGMCSGGTSASYQGSPLPAGAAQPQGVPSSHQFSMNPSAGFQNQPDSESPNLVEQVAGLEGEHTLRRFSG</sequence>
<feature type="compositionally biased region" description="Polar residues" evidence="1">
    <location>
        <begin position="182"/>
        <end position="208"/>
    </location>
</feature>
<dbReference type="AlphaFoldDB" id="A0A6A3AH40"/>
<accession>A0A6A3AH40</accession>
<dbReference type="PANTHER" id="PTHR34188">
    <property type="entry name" value="OS01G0299500 PROTEIN"/>
    <property type="match status" value="1"/>
</dbReference>
<feature type="compositionally biased region" description="Basic residues" evidence="1">
    <location>
        <begin position="76"/>
        <end position="89"/>
    </location>
</feature>
<organism evidence="2 3">
    <name type="scientific">Hibiscus syriacus</name>
    <name type="common">Rose of Sharon</name>
    <dbReference type="NCBI Taxonomy" id="106335"/>
    <lineage>
        <taxon>Eukaryota</taxon>
        <taxon>Viridiplantae</taxon>
        <taxon>Streptophyta</taxon>
        <taxon>Embryophyta</taxon>
        <taxon>Tracheophyta</taxon>
        <taxon>Spermatophyta</taxon>
        <taxon>Magnoliopsida</taxon>
        <taxon>eudicotyledons</taxon>
        <taxon>Gunneridae</taxon>
        <taxon>Pentapetalae</taxon>
        <taxon>rosids</taxon>
        <taxon>malvids</taxon>
        <taxon>Malvales</taxon>
        <taxon>Malvaceae</taxon>
        <taxon>Malvoideae</taxon>
        <taxon>Hibiscus</taxon>
    </lineage>
</organism>
<name>A0A6A3AH40_HIBSY</name>
<proteinExistence type="predicted"/>
<reference evidence="2" key="1">
    <citation type="submission" date="2019-09" db="EMBL/GenBank/DDBJ databases">
        <title>Draft genome information of white flower Hibiscus syriacus.</title>
        <authorList>
            <person name="Kim Y.-M."/>
        </authorList>
    </citation>
    <scope>NUCLEOTIDE SEQUENCE [LARGE SCALE GENOMIC DNA]</scope>
    <source>
        <strain evidence="2">YM2019G1</strain>
    </source>
</reference>
<feature type="compositionally biased region" description="Polar residues" evidence="1">
    <location>
        <begin position="34"/>
        <end position="64"/>
    </location>
</feature>
<evidence type="ECO:0000256" key="1">
    <source>
        <dbReference type="SAM" id="MobiDB-lite"/>
    </source>
</evidence>
<comment type="caution">
    <text evidence="2">The sequence shown here is derived from an EMBL/GenBank/DDBJ whole genome shotgun (WGS) entry which is preliminary data.</text>
</comment>
<dbReference type="Proteomes" id="UP000436088">
    <property type="component" value="Unassembled WGS sequence"/>
</dbReference>